<sequence length="461" mass="45606">MRTVGRGLPRALAPLGVPAYRWLAGALVCALAAGGLWTLAVVWQVIALGGGASAVSAVSAGFAVGMLATALLGGVLADRVPQRRILLAVATAELAATAAAAALALAGVVEVPHLVAASVVIGVGQGLYYPAYSALLPSLLPAEQLLPANGLEGFLRPLLVNAGGPALAGALVAALAPSAALLAAAVASAGAVGFLLGLPSTPLRRDLAAEASASGRSAVAAVLADVAEGFSYLRRTPWLLSTLLFACVMVLLVIGPLEVLTPFAIRDRAGGGPQDHALVLAAFGVAGAVASLVVASRRLPRRYLSVMIMLWGAGCAPLALFGVATSVWVMVVGAALVGATFQAATVIWGTLLQRRVPPSLLGRVSSLDFFVSLALMPVSMALAGPVSAAVGLTPVFLVAGLAPTALAVAAIVLARLRADELAHPLDGAPPAADGSAVPAPGGLGADPVPPATAGEAPRGDG</sequence>
<evidence type="ECO:0000256" key="1">
    <source>
        <dbReference type="ARBA" id="ARBA00004651"/>
    </source>
</evidence>
<feature type="transmembrane region" description="Helical" evidence="7">
    <location>
        <begin position="114"/>
        <end position="132"/>
    </location>
</feature>
<dbReference type="InterPro" id="IPR020846">
    <property type="entry name" value="MFS_dom"/>
</dbReference>
<dbReference type="PANTHER" id="PTHR23513">
    <property type="entry name" value="INTEGRAL MEMBRANE EFFLUX PROTEIN-RELATED"/>
    <property type="match status" value="1"/>
</dbReference>
<feature type="domain" description="Major facilitator superfamily (MFS) profile" evidence="8">
    <location>
        <begin position="1"/>
        <end position="417"/>
    </location>
</feature>
<dbReference type="PANTHER" id="PTHR23513:SF11">
    <property type="entry name" value="STAPHYLOFERRIN A TRANSPORTER"/>
    <property type="match status" value="1"/>
</dbReference>
<dbReference type="InterPro" id="IPR011701">
    <property type="entry name" value="MFS"/>
</dbReference>
<feature type="transmembrane region" description="Helical" evidence="7">
    <location>
        <begin position="327"/>
        <end position="352"/>
    </location>
</feature>
<keyword evidence="3 7" id="KW-0812">Transmembrane</keyword>
<proteinExistence type="predicted"/>
<evidence type="ECO:0000256" key="5">
    <source>
        <dbReference type="ARBA" id="ARBA00023136"/>
    </source>
</evidence>
<dbReference type="InterPro" id="IPR036259">
    <property type="entry name" value="MFS_trans_sf"/>
</dbReference>
<dbReference type="AlphaFoldDB" id="A0A849BIY5"/>
<evidence type="ECO:0000259" key="8">
    <source>
        <dbReference type="PROSITE" id="PS50850"/>
    </source>
</evidence>
<keyword evidence="5 7" id="KW-0472">Membrane</keyword>
<feature type="transmembrane region" description="Helical" evidence="7">
    <location>
        <begin position="303"/>
        <end position="321"/>
    </location>
</feature>
<feature type="transmembrane region" description="Helical" evidence="7">
    <location>
        <begin position="52"/>
        <end position="73"/>
    </location>
</feature>
<name>A0A849BIY5_9ACTN</name>
<evidence type="ECO:0000313" key="10">
    <source>
        <dbReference type="Proteomes" id="UP000555552"/>
    </source>
</evidence>
<dbReference type="PROSITE" id="PS50850">
    <property type="entry name" value="MFS"/>
    <property type="match status" value="1"/>
</dbReference>
<dbReference type="GO" id="GO:0005886">
    <property type="term" value="C:plasma membrane"/>
    <property type="evidence" value="ECO:0007669"/>
    <property type="project" value="UniProtKB-SubCell"/>
</dbReference>
<comment type="caution">
    <text evidence="9">The sequence shown here is derived from an EMBL/GenBank/DDBJ whole genome shotgun (WGS) entry which is preliminary data.</text>
</comment>
<feature type="transmembrane region" description="Helical" evidence="7">
    <location>
        <begin position="179"/>
        <end position="198"/>
    </location>
</feature>
<feature type="transmembrane region" description="Helical" evidence="7">
    <location>
        <begin position="277"/>
        <end position="296"/>
    </location>
</feature>
<dbReference type="Gene3D" id="1.20.1250.20">
    <property type="entry name" value="MFS general substrate transporter like domains"/>
    <property type="match status" value="1"/>
</dbReference>
<protein>
    <submittedName>
        <fullName evidence="9">MFS transporter</fullName>
    </submittedName>
</protein>
<evidence type="ECO:0000256" key="3">
    <source>
        <dbReference type="ARBA" id="ARBA00022692"/>
    </source>
</evidence>
<dbReference type="RefSeq" id="WP_171202416.1">
    <property type="nucleotide sequence ID" value="NZ_BAAANP010000002.1"/>
</dbReference>
<feature type="transmembrane region" description="Helical" evidence="7">
    <location>
        <begin position="20"/>
        <end position="46"/>
    </location>
</feature>
<dbReference type="EMBL" id="JABEMA010000051">
    <property type="protein sequence ID" value="NNH22571.1"/>
    <property type="molecule type" value="Genomic_DNA"/>
</dbReference>
<feature type="transmembrane region" description="Helical" evidence="7">
    <location>
        <begin position="85"/>
        <end position="108"/>
    </location>
</feature>
<organism evidence="9 10">
    <name type="scientific">Pseudokineococcus marinus</name>
    <dbReference type="NCBI Taxonomy" id="351215"/>
    <lineage>
        <taxon>Bacteria</taxon>
        <taxon>Bacillati</taxon>
        <taxon>Actinomycetota</taxon>
        <taxon>Actinomycetes</taxon>
        <taxon>Kineosporiales</taxon>
        <taxon>Kineosporiaceae</taxon>
        <taxon>Pseudokineococcus</taxon>
    </lineage>
</organism>
<evidence type="ECO:0000256" key="2">
    <source>
        <dbReference type="ARBA" id="ARBA00022475"/>
    </source>
</evidence>
<keyword evidence="10" id="KW-1185">Reference proteome</keyword>
<accession>A0A849BIY5</accession>
<evidence type="ECO:0000256" key="6">
    <source>
        <dbReference type="SAM" id="MobiDB-lite"/>
    </source>
</evidence>
<dbReference type="GO" id="GO:0022857">
    <property type="term" value="F:transmembrane transporter activity"/>
    <property type="evidence" value="ECO:0007669"/>
    <property type="project" value="InterPro"/>
</dbReference>
<feature type="transmembrane region" description="Helical" evidence="7">
    <location>
        <begin position="238"/>
        <end position="257"/>
    </location>
</feature>
<feature type="transmembrane region" description="Helical" evidence="7">
    <location>
        <begin position="364"/>
        <end position="383"/>
    </location>
</feature>
<comment type="subcellular location">
    <subcellularLocation>
        <location evidence="1">Cell membrane</location>
        <topology evidence="1">Multi-pass membrane protein</topology>
    </subcellularLocation>
</comment>
<evidence type="ECO:0000256" key="4">
    <source>
        <dbReference type="ARBA" id="ARBA00022989"/>
    </source>
</evidence>
<dbReference type="Proteomes" id="UP000555552">
    <property type="component" value="Unassembled WGS sequence"/>
</dbReference>
<keyword evidence="2" id="KW-1003">Cell membrane</keyword>
<dbReference type="CDD" id="cd06173">
    <property type="entry name" value="MFS_MefA_like"/>
    <property type="match status" value="1"/>
</dbReference>
<dbReference type="Pfam" id="PF07690">
    <property type="entry name" value="MFS_1"/>
    <property type="match status" value="1"/>
</dbReference>
<dbReference type="SUPFAM" id="SSF103473">
    <property type="entry name" value="MFS general substrate transporter"/>
    <property type="match status" value="1"/>
</dbReference>
<feature type="transmembrane region" description="Helical" evidence="7">
    <location>
        <begin position="395"/>
        <end position="414"/>
    </location>
</feature>
<evidence type="ECO:0000256" key="7">
    <source>
        <dbReference type="SAM" id="Phobius"/>
    </source>
</evidence>
<feature type="region of interest" description="Disordered" evidence="6">
    <location>
        <begin position="427"/>
        <end position="461"/>
    </location>
</feature>
<reference evidence="9 10" key="1">
    <citation type="submission" date="2020-05" db="EMBL/GenBank/DDBJ databases">
        <title>MicrobeNet Type strains.</title>
        <authorList>
            <person name="Nicholson A.C."/>
        </authorList>
    </citation>
    <scope>NUCLEOTIDE SEQUENCE [LARGE SCALE GENOMIC DNA]</scope>
    <source>
        <strain evidence="9 10">JCM 14547</strain>
    </source>
</reference>
<evidence type="ECO:0000313" key="9">
    <source>
        <dbReference type="EMBL" id="NNH22571.1"/>
    </source>
</evidence>
<keyword evidence="4 7" id="KW-1133">Transmembrane helix</keyword>
<gene>
    <name evidence="9" type="ORF">HLB09_05580</name>
</gene>